<evidence type="ECO:0000313" key="1">
    <source>
        <dbReference type="EMBL" id="JAD38443.1"/>
    </source>
</evidence>
<reference evidence="1" key="2">
    <citation type="journal article" date="2015" name="Data Brief">
        <title>Shoot transcriptome of the giant reed, Arundo donax.</title>
        <authorList>
            <person name="Barrero R.A."/>
            <person name="Guerrero F.D."/>
            <person name="Moolhuijzen P."/>
            <person name="Goolsby J.A."/>
            <person name="Tidwell J."/>
            <person name="Bellgard S.E."/>
            <person name="Bellgard M.I."/>
        </authorList>
    </citation>
    <scope>NUCLEOTIDE SEQUENCE</scope>
    <source>
        <tissue evidence="1">Shoot tissue taken approximately 20 cm above the soil surface</tissue>
    </source>
</reference>
<dbReference type="AlphaFoldDB" id="A0A0A8ZL61"/>
<accession>A0A0A8ZL61</accession>
<proteinExistence type="predicted"/>
<reference evidence="1" key="1">
    <citation type="submission" date="2014-09" db="EMBL/GenBank/DDBJ databases">
        <authorList>
            <person name="Magalhaes I.L.F."/>
            <person name="Oliveira U."/>
            <person name="Santos F.R."/>
            <person name="Vidigal T.H.D.A."/>
            <person name="Brescovit A.D."/>
            <person name="Santos A.J."/>
        </authorList>
    </citation>
    <scope>NUCLEOTIDE SEQUENCE</scope>
    <source>
        <tissue evidence="1">Shoot tissue taken approximately 20 cm above the soil surface</tissue>
    </source>
</reference>
<sequence length="86" mass="9432">MRWREDYTPCSSPSASGDQIRPLYRDVVLSQASATAAPKNLGKAAAFPASPAPCVTIRSEVAVPEYSPETEGWQQVINRNARRRAQ</sequence>
<name>A0A0A8ZL61_ARUDO</name>
<dbReference type="EMBL" id="GBRH01259452">
    <property type="protein sequence ID" value="JAD38443.1"/>
    <property type="molecule type" value="Transcribed_RNA"/>
</dbReference>
<protein>
    <submittedName>
        <fullName evidence="1">Uncharacterized protein</fullName>
    </submittedName>
</protein>
<organism evidence="1">
    <name type="scientific">Arundo donax</name>
    <name type="common">Giant reed</name>
    <name type="synonym">Donax arundinaceus</name>
    <dbReference type="NCBI Taxonomy" id="35708"/>
    <lineage>
        <taxon>Eukaryota</taxon>
        <taxon>Viridiplantae</taxon>
        <taxon>Streptophyta</taxon>
        <taxon>Embryophyta</taxon>
        <taxon>Tracheophyta</taxon>
        <taxon>Spermatophyta</taxon>
        <taxon>Magnoliopsida</taxon>
        <taxon>Liliopsida</taxon>
        <taxon>Poales</taxon>
        <taxon>Poaceae</taxon>
        <taxon>PACMAD clade</taxon>
        <taxon>Arundinoideae</taxon>
        <taxon>Arundineae</taxon>
        <taxon>Arundo</taxon>
    </lineage>
</organism>